<dbReference type="InterPro" id="IPR011650">
    <property type="entry name" value="Peptidase_M20_dimer"/>
</dbReference>
<dbReference type="EMBL" id="UINC01033793">
    <property type="protein sequence ID" value="SVB23620.1"/>
    <property type="molecule type" value="Genomic_DNA"/>
</dbReference>
<protein>
    <recommendedName>
        <fullName evidence="3">Peptidase M20 dimerisation domain-containing protein</fullName>
    </recommendedName>
</protein>
<dbReference type="GO" id="GO:0046872">
    <property type="term" value="F:metal ion binding"/>
    <property type="evidence" value="ECO:0007669"/>
    <property type="project" value="UniProtKB-KW"/>
</dbReference>
<dbReference type="InterPro" id="IPR017150">
    <property type="entry name" value="Pept_M20_glutamate_carboxypep"/>
</dbReference>
<dbReference type="InterPro" id="IPR050072">
    <property type="entry name" value="Peptidase_M20A"/>
</dbReference>
<evidence type="ECO:0000259" key="3">
    <source>
        <dbReference type="Pfam" id="PF07687"/>
    </source>
</evidence>
<gene>
    <name evidence="4" type="ORF">METZ01_LOCUS176474</name>
</gene>
<dbReference type="Pfam" id="PF07687">
    <property type="entry name" value="M20_dimer"/>
    <property type="match status" value="1"/>
</dbReference>
<organism evidence="4">
    <name type="scientific">marine metagenome</name>
    <dbReference type="NCBI Taxonomy" id="408172"/>
    <lineage>
        <taxon>unclassified sequences</taxon>
        <taxon>metagenomes</taxon>
        <taxon>ecological metagenomes</taxon>
    </lineage>
</organism>
<dbReference type="Gene3D" id="3.40.630.10">
    <property type="entry name" value="Zn peptidases"/>
    <property type="match status" value="1"/>
</dbReference>
<reference evidence="4" key="1">
    <citation type="submission" date="2018-05" db="EMBL/GenBank/DDBJ databases">
        <authorList>
            <person name="Lanie J.A."/>
            <person name="Ng W.-L."/>
            <person name="Kazmierczak K.M."/>
            <person name="Andrzejewski T.M."/>
            <person name="Davidsen T.M."/>
            <person name="Wayne K.J."/>
            <person name="Tettelin H."/>
            <person name="Glass J.I."/>
            <person name="Rusch D."/>
            <person name="Podicherti R."/>
            <person name="Tsui H.-C.T."/>
            <person name="Winkler M.E."/>
        </authorList>
    </citation>
    <scope>NUCLEOTIDE SEQUENCE</scope>
</reference>
<dbReference type="PIRSF" id="PIRSF037238">
    <property type="entry name" value="Carboxypeptidase_G2"/>
    <property type="match status" value="1"/>
</dbReference>
<dbReference type="CDD" id="cd03885">
    <property type="entry name" value="M20_CPDG2"/>
    <property type="match status" value="1"/>
</dbReference>
<feature type="domain" description="Peptidase M20 dimerisation" evidence="3">
    <location>
        <begin position="173"/>
        <end position="265"/>
    </location>
</feature>
<keyword evidence="2" id="KW-0378">Hydrolase</keyword>
<dbReference type="SUPFAM" id="SSF53187">
    <property type="entry name" value="Zn-dependent exopeptidases"/>
    <property type="match status" value="1"/>
</dbReference>
<evidence type="ECO:0000256" key="2">
    <source>
        <dbReference type="ARBA" id="ARBA00022801"/>
    </source>
</evidence>
<dbReference type="InterPro" id="IPR002933">
    <property type="entry name" value="Peptidase_M20"/>
</dbReference>
<proteinExistence type="predicted"/>
<name>A0A382CC70_9ZZZZ</name>
<dbReference type="PANTHER" id="PTHR43808">
    <property type="entry name" value="ACETYLORNITHINE DEACETYLASE"/>
    <property type="match status" value="1"/>
</dbReference>
<dbReference type="SUPFAM" id="SSF55031">
    <property type="entry name" value="Bacterial exopeptidase dimerisation domain"/>
    <property type="match status" value="1"/>
</dbReference>
<dbReference type="InterPro" id="IPR036264">
    <property type="entry name" value="Bact_exopeptidase_dim_dom"/>
</dbReference>
<keyword evidence="1" id="KW-0479">Metal-binding</keyword>
<sequence>MVNFLMDLTKMESPSLAPETQLPVQEFLRAPLEDLGFQVILRTGEKTGGHLYAVHESNPEPNPPRQLLLGHTDTVWPVGTIKHMPVIWDREENIVKGPGIFDMKGGITQIIFALKTLDRLGHSPELTTTVLLNSDEEIGSEESQPYIEKYAQESSRVFVMEPALGTDGLIKTTRRGVGQFEVTAVGKAAHSGLAPEEGASAIQEMSHVIQQLHCLNRPEEGLGINVGTVSGGTRANVVAAKCTAIVDVRVSNQAQSTWIDQQIRNLKSTMPNTYLEISGGVDRAPMESNDRNTDLWNAVRDCGRNMGVELIGGQSGGASDGNITSLHTATLDGLGSIGDGAHALHEYICVNGLLERTALLALALLLPKDLIG</sequence>
<dbReference type="AlphaFoldDB" id="A0A382CC70"/>
<evidence type="ECO:0000256" key="1">
    <source>
        <dbReference type="ARBA" id="ARBA00022723"/>
    </source>
</evidence>
<dbReference type="PANTHER" id="PTHR43808:SF9">
    <property type="entry name" value="BLL0789 PROTEIN"/>
    <property type="match status" value="1"/>
</dbReference>
<dbReference type="Pfam" id="PF01546">
    <property type="entry name" value="Peptidase_M20"/>
    <property type="match status" value="1"/>
</dbReference>
<accession>A0A382CC70</accession>
<evidence type="ECO:0000313" key="4">
    <source>
        <dbReference type="EMBL" id="SVB23620.1"/>
    </source>
</evidence>
<dbReference type="GO" id="GO:0016787">
    <property type="term" value="F:hydrolase activity"/>
    <property type="evidence" value="ECO:0007669"/>
    <property type="project" value="UniProtKB-KW"/>
</dbReference>
<dbReference type="Gene3D" id="3.30.70.360">
    <property type="match status" value="1"/>
</dbReference>